<feature type="transmembrane region" description="Helical" evidence="2">
    <location>
        <begin position="110"/>
        <end position="134"/>
    </location>
</feature>
<accession>A0A3N6NEQ2</accession>
<dbReference type="RefSeq" id="WP_124146661.1">
    <property type="nucleotide sequence ID" value="NZ_CAWOKI010000184.1"/>
</dbReference>
<feature type="transmembrane region" description="Helical" evidence="2">
    <location>
        <begin position="154"/>
        <end position="175"/>
    </location>
</feature>
<keyword evidence="2" id="KW-0472">Membrane</keyword>
<dbReference type="Proteomes" id="UP000269154">
    <property type="component" value="Unassembled WGS sequence"/>
</dbReference>
<protein>
    <submittedName>
        <fullName evidence="3">Uncharacterized protein</fullName>
    </submittedName>
</protein>
<keyword evidence="4" id="KW-1185">Reference proteome</keyword>
<feature type="transmembrane region" description="Helical" evidence="2">
    <location>
        <begin position="49"/>
        <end position="68"/>
    </location>
</feature>
<reference evidence="3 4" key="1">
    <citation type="journal article" date="2018" name="ACS Chem. Biol.">
        <title>Ketoreductase domain dysfunction expands chemodiversity: malyngamide biosynthesis in the cyanobacterium Okeania hirsuta.</title>
        <authorList>
            <person name="Moss N.A."/>
            <person name="Leao T."/>
            <person name="Rankin M."/>
            <person name="McCullough T.M."/>
            <person name="Qu P."/>
            <person name="Korobeynikov A."/>
            <person name="Smith J.L."/>
            <person name="Gerwick L."/>
            <person name="Gerwick W.H."/>
        </authorList>
    </citation>
    <scope>NUCLEOTIDE SEQUENCE [LARGE SCALE GENOMIC DNA]</scope>
    <source>
        <strain evidence="3 4">PAB10Feb10-1</strain>
    </source>
</reference>
<feature type="region of interest" description="Disordered" evidence="1">
    <location>
        <begin position="211"/>
        <end position="247"/>
    </location>
</feature>
<gene>
    <name evidence="3" type="ORF">D5R40_28120</name>
</gene>
<evidence type="ECO:0000256" key="2">
    <source>
        <dbReference type="SAM" id="Phobius"/>
    </source>
</evidence>
<organism evidence="3 4">
    <name type="scientific">Okeania hirsuta</name>
    <dbReference type="NCBI Taxonomy" id="1458930"/>
    <lineage>
        <taxon>Bacteria</taxon>
        <taxon>Bacillati</taxon>
        <taxon>Cyanobacteriota</taxon>
        <taxon>Cyanophyceae</taxon>
        <taxon>Oscillatoriophycideae</taxon>
        <taxon>Oscillatoriales</taxon>
        <taxon>Microcoleaceae</taxon>
        <taxon>Okeania</taxon>
    </lineage>
</organism>
<keyword evidence="2" id="KW-0812">Transmembrane</keyword>
<comment type="caution">
    <text evidence="3">The sequence shown here is derived from an EMBL/GenBank/DDBJ whole genome shotgun (WGS) entry which is preliminary data.</text>
</comment>
<name>A0A3N6NEQ2_9CYAN</name>
<keyword evidence="2" id="KW-1133">Transmembrane helix</keyword>
<feature type="transmembrane region" description="Helical" evidence="2">
    <location>
        <begin position="74"/>
        <end position="89"/>
    </location>
</feature>
<proteinExistence type="predicted"/>
<feature type="compositionally biased region" description="Basic and acidic residues" evidence="1">
    <location>
        <begin position="228"/>
        <end position="240"/>
    </location>
</feature>
<feature type="transmembrane region" description="Helical" evidence="2">
    <location>
        <begin position="318"/>
        <end position="337"/>
    </location>
</feature>
<dbReference type="EMBL" id="RCBY01000267">
    <property type="protein sequence ID" value="RQH27371.1"/>
    <property type="molecule type" value="Genomic_DNA"/>
</dbReference>
<dbReference type="OrthoDB" id="570330at2"/>
<evidence type="ECO:0000313" key="3">
    <source>
        <dbReference type="EMBL" id="RQH27371.1"/>
    </source>
</evidence>
<evidence type="ECO:0000256" key="1">
    <source>
        <dbReference type="SAM" id="MobiDB-lite"/>
    </source>
</evidence>
<sequence length="471" mass="54850">MNKQKKLYLPPWFPYPSSWLKALIMVYFITILVAIIKDLKLGIYCWQKLGGSLELFICLSIIFLFFLIPVFAFLHHYFILIFHIFRKILHRSYRYNFFLFPPITSWWKALYSWLIIIISTLAATLIYTLILPWFNLNYQVAILEKSQFLYPETSIEKLLLFIFISVWLIVAAKLYQFEFLSKSFLVLNKIYSPTLQKTSLSKQPQINLIEEGRRKKKEGRSGATPRRRQTERNTHQERKKWMGTQTPSNCKHRVDGGVFKQKEKDKTENELTKTSTYSGVKITNKPQSVLATKKVKPVDQREKSNYLQTIQKTIKNNILVLLIIPLLTLGIYGFYQWQLMSEKTVVIVPENPSPIAKKVNSENLEIEEVKTQPTPVYSPIKKSSPIPKTTIVLPPPDPFKLAVNRAINAAEMAQSAQTKIEWEAVASQWQDATEFMKIVPASHPKYKQARKKVKEYQGYADYAIRVAKIKK</sequence>
<feature type="transmembrane region" description="Helical" evidence="2">
    <location>
        <begin position="20"/>
        <end position="37"/>
    </location>
</feature>
<dbReference type="AlphaFoldDB" id="A0A3N6NEQ2"/>
<evidence type="ECO:0000313" key="4">
    <source>
        <dbReference type="Proteomes" id="UP000269154"/>
    </source>
</evidence>